<dbReference type="SUPFAM" id="SSF101941">
    <property type="entry name" value="NAC domain"/>
    <property type="match status" value="1"/>
</dbReference>
<reference evidence="6" key="1">
    <citation type="journal article" date="2016" name="Nat. Genet.">
        <title>A high-quality carrot genome assembly provides new insights into carotenoid accumulation and asterid genome evolution.</title>
        <authorList>
            <person name="Iorizzo M."/>
            <person name="Ellison S."/>
            <person name="Senalik D."/>
            <person name="Zeng P."/>
            <person name="Satapoomin P."/>
            <person name="Huang J."/>
            <person name="Bowman M."/>
            <person name="Iovene M."/>
            <person name="Sanseverino W."/>
            <person name="Cavagnaro P."/>
            <person name="Yildiz M."/>
            <person name="Macko-Podgorni A."/>
            <person name="Moranska E."/>
            <person name="Grzebelus E."/>
            <person name="Grzebelus D."/>
            <person name="Ashrafi H."/>
            <person name="Zheng Z."/>
            <person name="Cheng S."/>
            <person name="Spooner D."/>
            <person name="Van Deynze A."/>
            <person name="Simon P."/>
        </authorList>
    </citation>
    <scope>NUCLEOTIDE SEQUENCE</scope>
    <source>
        <tissue evidence="6">Leaf</tissue>
    </source>
</reference>
<reference evidence="6" key="2">
    <citation type="submission" date="2022-03" db="EMBL/GenBank/DDBJ databases">
        <title>Draft title - Genomic analysis of global carrot germplasm unveils the trajectory of domestication and the origin of high carotenoid orange carrot.</title>
        <authorList>
            <person name="Iorizzo M."/>
            <person name="Ellison S."/>
            <person name="Senalik D."/>
            <person name="Macko-Podgorni A."/>
            <person name="Grzebelus D."/>
            <person name="Bostan H."/>
            <person name="Rolling W."/>
            <person name="Curaba J."/>
            <person name="Simon P."/>
        </authorList>
    </citation>
    <scope>NUCLEOTIDE SEQUENCE</scope>
    <source>
        <tissue evidence="6">Leaf</tissue>
    </source>
</reference>
<name>A0A175YQ72_DAUCS</name>
<dbReference type="InterPro" id="IPR003441">
    <property type="entry name" value="NAC-dom"/>
</dbReference>
<dbReference type="AlphaFoldDB" id="A0A175YQ72"/>
<dbReference type="Pfam" id="PF02365">
    <property type="entry name" value="NAM"/>
    <property type="match status" value="1"/>
</dbReference>
<dbReference type="OMA" id="QYNGLYP"/>
<dbReference type="InterPro" id="IPR036093">
    <property type="entry name" value="NAC_dom_sf"/>
</dbReference>
<dbReference type="KEGG" id="dcr:108198552"/>
<keyword evidence="2" id="KW-0238">DNA-binding</keyword>
<dbReference type="PANTHER" id="PTHR31719">
    <property type="entry name" value="NAC TRANSCRIPTION FACTOR 56"/>
    <property type="match status" value="1"/>
</dbReference>
<evidence type="ECO:0000256" key="1">
    <source>
        <dbReference type="ARBA" id="ARBA00023015"/>
    </source>
</evidence>
<accession>A0A175YQ72</accession>
<feature type="compositionally biased region" description="Polar residues" evidence="5">
    <location>
        <begin position="256"/>
        <end position="266"/>
    </location>
</feature>
<evidence type="ECO:0000313" key="6">
    <source>
        <dbReference type="EMBL" id="WOH13390.1"/>
    </source>
</evidence>
<dbReference type="EMBL" id="CP093350">
    <property type="protein sequence ID" value="WOH13390.1"/>
    <property type="molecule type" value="Genomic_DNA"/>
</dbReference>
<dbReference type="PANTHER" id="PTHR31719:SF193">
    <property type="entry name" value="NAC DOMAIN-CONTAINING PROTEIN"/>
    <property type="match status" value="1"/>
</dbReference>
<keyword evidence="7" id="KW-1185">Reference proteome</keyword>
<evidence type="ECO:0000256" key="2">
    <source>
        <dbReference type="ARBA" id="ARBA00023125"/>
    </source>
</evidence>
<keyword evidence="3" id="KW-0804">Transcription</keyword>
<dbReference type="GO" id="GO:0003677">
    <property type="term" value="F:DNA binding"/>
    <property type="evidence" value="ECO:0007669"/>
    <property type="project" value="UniProtKB-KW"/>
</dbReference>
<dbReference type="PROSITE" id="PS51005">
    <property type="entry name" value="NAC"/>
    <property type="match status" value="1"/>
</dbReference>
<evidence type="ECO:0000313" key="7">
    <source>
        <dbReference type="Proteomes" id="UP000077755"/>
    </source>
</evidence>
<proteinExistence type="predicted"/>
<dbReference type="GO" id="GO:0006355">
    <property type="term" value="P:regulation of DNA-templated transcription"/>
    <property type="evidence" value="ECO:0007669"/>
    <property type="project" value="InterPro"/>
</dbReference>
<evidence type="ECO:0000256" key="5">
    <source>
        <dbReference type="SAM" id="MobiDB-lite"/>
    </source>
</evidence>
<keyword evidence="1" id="KW-0805">Transcription regulation</keyword>
<evidence type="ECO:0000256" key="4">
    <source>
        <dbReference type="ARBA" id="ARBA00023242"/>
    </source>
</evidence>
<keyword evidence="4" id="KW-0539">Nucleus</keyword>
<dbReference type="Proteomes" id="UP000077755">
    <property type="component" value="Chromosome 8"/>
</dbReference>
<dbReference type="Gramene" id="KZM85866">
    <property type="protein sequence ID" value="KZM85866"/>
    <property type="gene ID" value="DCAR_026712"/>
</dbReference>
<protein>
    <submittedName>
        <fullName evidence="6">Uncharacterized protein</fullName>
    </submittedName>
</protein>
<gene>
    <name evidence="6" type="ORF">DCAR_0832900</name>
</gene>
<evidence type="ECO:0000256" key="3">
    <source>
        <dbReference type="ARBA" id="ARBA00023163"/>
    </source>
</evidence>
<organism evidence="6 7">
    <name type="scientific">Daucus carota subsp. sativus</name>
    <name type="common">Carrot</name>
    <dbReference type="NCBI Taxonomy" id="79200"/>
    <lineage>
        <taxon>Eukaryota</taxon>
        <taxon>Viridiplantae</taxon>
        <taxon>Streptophyta</taxon>
        <taxon>Embryophyta</taxon>
        <taxon>Tracheophyta</taxon>
        <taxon>Spermatophyta</taxon>
        <taxon>Magnoliopsida</taxon>
        <taxon>eudicotyledons</taxon>
        <taxon>Gunneridae</taxon>
        <taxon>Pentapetalae</taxon>
        <taxon>asterids</taxon>
        <taxon>campanulids</taxon>
        <taxon>Apiales</taxon>
        <taxon>Apiaceae</taxon>
        <taxon>Apioideae</taxon>
        <taxon>Scandiceae</taxon>
        <taxon>Daucinae</taxon>
        <taxon>Daucus</taxon>
        <taxon>Daucus sect. Daucus</taxon>
    </lineage>
</organism>
<sequence>MEHPEDKFYDEIVSRLPPGYRFVPEDEELIEKFLKVIIKNPERGRVQGIFIVNLYASPPDELTAAHKPQCEDTWYFFTKRTRKYANGSRPARAAGRGYWKQTNVIDHIFGVDEEKKPAEIGRKITLDYWCKKDKVDWRTDWKMNEYRLYGPKSPDEQCSNAATSKEFDEWSLCRIYKSRGSKQKNKGKQLVLQVEAESSSGTQPIAPQEHNEHFAGEADGNFTEQSAAAASNNQLSIPREQYNGLFPGQFAGGNSTGQSTAAASSNQLSIPREQYNGLYPGHFAGGNFTGQSTTAASNNQLSNPREQYNGLYPGGPGPSSVLQFNNSGAFPNHSNYMANVASGSMNGMHYTSDDLLPENQYTYFMYENAAYVQPLRSLPPNCIPTWPPSDINQSSSSIPDQVTSEEEFDIYFNDLDFITYDDLKKDL</sequence>
<dbReference type="Gene3D" id="2.170.150.80">
    <property type="entry name" value="NAC domain"/>
    <property type="match status" value="1"/>
</dbReference>
<feature type="region of interest" description="Disordered" evidence="5">
    <location>
        <begin position="243"/>
        <end position="266"/>
    </location>
</feature>